<keyword evidence="2" id="KW-0732">Signal</keyword>
<evidence type="ECO:0000256" key="1">
    <source>
        <dbReference type="SAM" id="Phobius"/>
    </source>
</evidence>
<keyword evidence="4" id="KW-1185">Reference proteome</keyword>
<keyword evidence="1" id="KW-0472">Membrane</keyword>
<feature type="signal peptide" evidence="2">
    <location>
        <begin position="1"/>
        <end position="28"/>
    </location>
</feature>
<protein>
    <recommendedName>
        <fullName evidence="5">Odorant receptor</fullName>
    </recommendedName>
</protein>
<accession>A0A9P9E3R1</accession>
<evidence type="ECO:0000256" key="2">
    <source>
        <dbReference type="SAM" id="SignalP"/>
    </source>
</evidence>
<gene>
    <name evidence="3" type="ORF">B0J11DRAFT_602835</name>
</gene>
<feature type="chain" id="PRO_5040268782" description="Odorant receptor" evidence="2">
    <location>
        <begin position="29"/>
        <end position="471"/>
    </location>
</feature>
<feature type="transmembrane region" description="Helical" evidence="1">
    <location>
        <begin position="300"/>
        <end position="320"/>
    </location>
</feature>
<dbReference type="AlphaFoldDB" id="A0A9P9E3R1"/>
<evidence type="ECO:0000313" key="3">
    <source>
        <dbReference type="EMBL" id="KAH7130483.1"/>
    </source>
</evidence>
<organism evidence="3 4">
    <name type="scientific">Dendryphion nanum</name>
    <dbReference type="NCBI Taxonomy" id="256645"/>
    <lineage>
        <taxon>Eukaryota</taxon>
        <taxon>Fungi</taxon>
        <taxon>Dikarya</taxon>
        <taxon>Ascomycota</taxon>
        <taxon>Pezizomycotina</taxon>
        <taxon>Dothideomycetes</taxon>
        <taxon>Pleosporomycetidae</taxon>
        <taxon>Pleosporales</taxon>
        <taxon>Torulaceae</taxon>
        <taxon>Dendryphion</taxon>
    </lineage>
</organism>
<reference evidence="3" key="1">
    <citation type="journal article" date="2021" name="Nat. Commun.">
        <title>Genetic determinants of endophytism in the Arabidopsis root mycobiome.</title>
        <authorList>
            <person name="Mesny F."/>
            <person name="Miyauchi S."/>
            <person name="Thiergart T."/>
            <person name="Pickel B."/>
            <person name="Atanasova L."/>
            <person name="Karlsson M."/>
            <person name="Huettel B."/>
            <person name="Barry K.W."/>
            <person name="Haridas S."/>
            <person name="Chen C."/>
            <person name="Bauer D."/>
            <person name="Andreopoulos W."/>
            <person name="Pangilinan J."/>
            <person name="LaButti K."/>
            <person name="Riley R."/>
            <person name="Lipzen A."/>
            <person name="Clum A."/>
            <person name="Drula E."/>
            <person name="Henrissat B."/>
            <person name="Kohler A."/>
            <person name="Grigoriev I.V."/>
            <person name="Martin F.M."/>
            <person name="Hacquard S."/>
        </authorList>
    </citation>
    <scope>NUCLEOTIDE SEQUENCE</scope>
    <source>
        <strain evidence="3">MPI-CAGE-CH-0243</strain>
    </source>
</reference>
<proteinExistence type="predicted"/>
<feature type="transmembrane region" description="Helical" evidence="1">
    <location>
        <begin position="181"/>
        <end position="200"/>
    </location>
</feature>
<comment type="caution">
    <text evidence="3">The sequence shown here is derived from an EMBL/GenBank/DDBJ whole genome shotgun (WGS) entry which is preliminary data.</text>
</comment>
<dbReference type="Proteomes" id="UP000700596">
    <property type="component" value="Unassembled WGS sequence"/>
</dbReference>
<dbReference type="OrthoDB" id="3786037at2759"/>
<sequence length="471" mass="51787">MPLEIISIARLFSRNAFVVSLAVTLCKAACNCTDISRAAGQQDAFADSSTSQILIIISYMPIALYAEDLRVQNTLLNAILGRNYISTPMTGCIKDIHRIWNMRESELYGELNKSLPYTVASLRHGNMFPLVNMQVLNLGGLLEYGKGRDGTQHDGMLYRSTVVNVSFLYTDYKKQGGGIQWTYRIATCIQVIILLAVAAVCGIYKLHVCTLMITCMVFNHLVLLYIHHKADPVFGKAASRFTASREKVPGGATLDTHIVTAHANADEINVLCGYSSQLHSLTNIPIRTSNFRLVRRASRCLLMSLVVQAAALLSLVGNGTKQGLSSIIWLALYVMMNFAAGWLNGVLCGCNVLDHQPGTASNLPSMVFSGRKAAMAFIAQLPVTAKADKWAWADVFMPNNERRRMWEADMEKCRPYLHAKSVEQEEALLKSISLPNSMTLIEVKKAYKSPKFSKSLGAYMAAVGIDSAAAL</sequence>
<keyword evidence="1" id="KW-0812">Transmembrane</keyword>
<feature type="transmembrane region" description="Helical" evidence="1">
    <location>
        <begin position="326"/>
        <end position="347"/>
    </location>
</feature>
<dbReference type="EMBL" id="JAGMWT010000004">
    <property type="protein sequence ID" value="KAH7130483.1"/>
    <property type="molecule type" value="Genomic_DNA"/>
</dbReference>
<name>A0A9P9E3R1_9PLEO</name>
<evidence type="ECO:0000313" key="4">
    <source>
        <dbReference type="Proteomes" id="UP000700596"/>
    </source>
</evidence>
<keyword evidence="1" id="KW-1133">Transmembrane helix</keyword>
<evidence type="ECO:0008006" key="5">
    <source>
        <dbReference type="Google" id="ProtNLM"/>
    </source>
</evidence>